<evidence type="ECO:0000313" key="1">
    <source>
        <dbReference type="EMBL" id="KAG2655750.1"/>
    </source>
</evidence>
<keyword evidence="2" id="KW-1185">Reference proteome</keyword>
<comment type="caution">
    <text evidence="1">The sequence shown here is derived from an EMBL/GenBank/DDBJ whole genome shotgun (WGS) entry which is preliminary data.</text>
</comment>
<organism evidence="1 2">
    <name type="scientific">Panicum virgatum</name>
    <name type="common">Blackwell switchgrass</name>
    <dbReference type="NCBI Taxonomy" id="38727"/>
    <lineage>
        <taxon>Eukaryota</taxon>
        <taxon>Viridiplantae</taxon>
        <taxon>Streptophyta</taxon>
        <taxon>Embryophyta</taxon>
        <taxon>Tracheophyta</taxon>
        <taxon>Spermatophyta</taxon>
        <taxon>Magnoliopsida</taxon>
        <taxon>Liliopsida</taxon>
        <taxon>Poales</taxon>
        <taxon>Poaceae</taxon>
        <taxon>PACMAD clade</taxon>
        <taxon>Panicoideae</taxon>
        <taxon>Panicodae</taxon>
        <taxon>Paniceae</taxon>
        <taxon>Panicinae</taxon>
        <taxon>Panicum</taxon>
        <taxon>Panicum sect. Hiantes</taxon>
    </lineage>
</organism>
<protein>
    <recommendedName>
        <fullName evidence="3">Reverse transcriptase zinc-binding domain-containing protein</fullName>
    </recommendedName>
</protein>
<proteinExistence type="predicted"/>
<accession>A0A8T0X6M2</accession>
<gene>
    <name evidence="1" type="ORF">PVAP13_1KG069342</name>
</gene>
<reference evidence="1" key="1">
    <citation type="submission" date="2020-05" db="EMBL/GenBank/DDBJ databases">
        <title>WGS assembly of Panicum virgatum.</title>
        <authorList>
            <person name="Lovell J.T."/>
            <person name="Jenkins J."/>
            <person name="Shu S."/>
            <person name="Juenger T.E."/>
            <person name="Schmutz J."/>
        </authorList>
    </citation>
    <scope>NUCLEOTIDE SEQUENCE</scope>
    <source>
        <strain evidence="1">AP13</strain>
    </source>
</reference>
<evidence type="ECO:0000313" key="2">
    <source>
        <dbReference type="Proteomes" id="UP000823388"/>
    </source>
</evidence>
<evidence type="ECO:0008006" key="3">
    <source>
        <dbReference type="Google" id="ProtNLM"/>
    </source>
</evidence>
<dbReference type="EMBL" id="CM029037">
    <property type="protein sequence ID" value="KAG2655750.1"/>
    <property type="molecule type" value="Genomic_DNA"/>
</dbReference>
<dbReference type="Proteomes" id="UP000823388">
    <property type="component" value="Chromosome 1K"/>
</dbReference>
<sequence>MTLPAYNCVMCTDGTEETTLHLFIECNFAKQCWSSIGIQLQQSSVPFFMDIIILMSWSIWIERNGETFRNITATIAQCRATLRKELALVVHRAKSSVSTHLLSWIETHL</sequence>
<name>A0A8T0X6M2_PANVG</name>
<dbReference type="AlphaFoldDB" id="A0A8T0X6M2"/>